<proteinExistence type="predicted"/>
<organism evidence="1 2">
    <name type="scientific">Methylorubrum extorquens</name>
    <name type="common">Methylobacterium dichloromethanicum</name>
    <name type="synonym">Methylobacterium extorquens</name>
    <dbReference type="NCBI Taxonomy" id="408"/>
    <lineage>
        <taxon>Bacteria</taxon>
        <taxon>Pseudomonadati</taxon>
        <taxon>Pseudomonadota</taxon>
        <taxon>Alphaproteobacteria</taxon>
        <taxon>Hyphomicrobiales</taxon>
        <taxon>Methylobacteriaceae</taxon>
        <taxon>Methylorubrum</taxon>
    </lineage>
</organism>
<evidence type="ECO:0000313" key="2">
    <source>
        <dbReference type="Proteomes" id="UP000233769"/>
    </source>
</evidence>
<protein>
    <submittedName>
        <fullName evidence="1">Uncharacterized protein</fullName>
    </submittedName>
</protein>
<dbReference type="Proteomes" id="UP000233769">
    <property type="component" value="Chromosome tk0001"/>
</dbReference>
<dbReference type="EMBL" id="LT962688">
    <property type="protein sequence ID" value="SOR27070.1"/>
    <property type="molecule type" value="Genomic_DNA"/>
</dbReference>
<dbReference type="AlphaFoldDB" id="A0A2N9AIS6"/>
<sequence>MRPSRDDRGGFFCFSARFGRCRSIASRSRSGAKPERPTEKRARRICGSSGRCAVLHELELPESTEHWTTTVMRTISATGGLVDRKILDVAKVFLERLEGRYPVRGGVLFGSRARAPAIRRTAMRIWPSCSRALLAIDVPRRERWPESHSTF</sequence>
<accession>A0A2N9AIS6</accession>
<reference evidence="2" key="1">
    <citation type="submission" date="2017-10" db="EMBL/GenBank/DDBJ databases">
        <authorList>
            <person name="Regsiter A."/>
            <person name="William W."/>
        </authorList>
    </citation>
    <scope>NUCLEOTIDE SEQUENCE [LARGE SCALE GENOMIC DNA]</scope>
</reference>
<evidence type="ECO:0000313" key="1">
    <source>
        <dbReference type="EMBL" id="SOR27070.1"/>
    </source>
</evidence>
<name>A0A2N9AIS6_METEX</name>
<gene>
    <name evidence="1" type="ORF">TK0001_0468</name>
</gene>